<organism evidence="2 3">
    <name type="scientific">Marasmius crinis-equi</name>
    <dbReference type="NCBI Taxonomy" id="585013"/>
    <lineage>
        <taxon>Eukaryota</taxon>
        <taxon>Fungi</taxon>
        <taxon>Dikarya</taxon>
        <taxon>Basidiomycota</taxon>
        <taxon>Agaricomycotina</taxon>
        <taxon>Agaricomycetes</taxon>
        <taxon>Agaricomycetidae</taxon>
        <taxon>Agaricales</taxon>
        <taxon>Marasmiineae</taxon>
        <taxon>Marasmiaceae</taxon>
        <taxon>Marasmius</taxon>
    </lineage>
</organism>
<keyword evidence="3" id="KW-1185">Reference proteome</keyword>
<sequence length="144" mass="17284">MSRSTHGSKVTNKEACRRYRSLNREDLNRKAKERMAKRRKGLSDDKKAIALQEHCMQQHSYYERNREAILEKAEQVRLRKYIQKSGKEQFDWGYKTRIVKPRALLGMNKNSPEYKAGLEKWKADVELERERVAEIEAHWRGREY</sequence>
<feature type="compositionally biased region" description="Polar residues" evidence="1">
    <location>
        <begin position="1"/>
        <end position="10"/>
    </location>
</feature>
<name>A0ABR3ENR3_9AGAR</name>
<dbReference type="Proteomes" id="UP001465976">
    <property type="component" value="Unassembled WGS sequence"/>
</dbReference>
<evidence type="ECO:0000313" key="2">
    <source>
        <dbReference type="EMBL" id="KAL0564481.1"/>
    </source>
</evidence>
<gene>
    <name evidence="2" type="ORF">V5O48_017564</name>
</gene>
<protein>
    <submittedName>
        <fullName evidence="2">Uncharacterized protein</fullName>
    </submittedName>
</protein>
<feature type="compositionally biased region" description="Basic and acidic residues" evidence="1">
    <location>
        <begin position="11"/>
        <end position="34"/>
    </location>
</feature>
<feature type="region of interest" description="Disordered" evidence="1">
    <location>
        <begin position="1"/>
        <end position="45"/>
    </location>
</feature>
<accession>A0ABR3ENR3</accession>
<comment type="caution">
    <text evidence="2">The sequence shown here is derived from an EMBL/GenBank/DDBJ whole genome shotgun (WGS) entry which is preliminary data.</text>
</comment>
<proteinExistence type="predicted"/>
<reference evidence="2 3" key="1">
    <citation type="submission" date="2024-02" db="EMBL/GenBank/DDBJ databases">
        <title>A draft genome for the cacao thread blight pathogen Marasmius crinis-equi.</title>
        <authorList>
            <person name="Cohen S.P."/>
            <person name="Baruah I.K."/>
            <person name="Amoako-Attah I."/>
            <person name="Bukari Y."/>
            <person name="Meinhardt L.W."/>
            <person name="Bailey B.A."/>
        </authorList>
    </citation>
    <scope>NUCLEOTIDE SEQUENCE [LARGE SCALE GENOMIC DNA]</scope>
    <source>
        <strain evidence="2 3">GH-76</strain>
    </source>
</reference>
<dbReference type="EMBL" id="JBAHYK010002758">
    <property type="protein sequence ID" value="KAL0564481.1"/>
    <property type="molecule type" value="Genomic_DNA"/>
</dbReference>
<evidence type="ECO:0000313" key="3">
    <source>
        <dbReference type="Proteomes" id="UP001465976"/>
    </source>
</evidence>
<evidence type="ECO:0000256" key="1">
    <source>
        <dbReference type="SAM" id="MobiDB-lite"/>
    </source>
</evidence>